<proteinExistence type="predicted"/>
<dbReference type="AlphaFoldDB" id="A0A9N7YKG5"/>
<evidence type="ECO:0000256" key="1">
    <source>
        <dbReference type="SAM" id="MobiDB-lite"/>
    </source>
</evidence>
<feature type="compositionally biased region" description="Basic and acidic residues" evidence="1">
    <location>
        <begin position="78"/>
        <end position="90"/>
    </location>
</feature>
<gene>
    <name evidence="2" type="ORF">PLEPLA_LOCUS18259</name>
</gene>
<dbReference type="Proteomes" id="UP001153269">
    <property type="component" value="Unassembled WGS sequence"/>
</dbReference>
<evidence type="ECO:0000313" key="3">
    <source>
        <dbReference type="Proteomes" id="UP001153269"/>
    </source>
</evidence>
<reference evidence="2" key="1">
    <citation type="submission" date="2020-03" db="EMBL/GenBank/DDBJ databases">
        <authorList>
            <person name="Weist P."/>
        </authorList>
    </citation>
    <scope>NUCLEOTIDE SEQUENCE</scope>
</reference>
<dbReference type="EMBL" id="CADEAL010001222">
    <property type="protein sequence ID" value="CAB1430277.1"/>
    <property type="molecule type" value="Genomic_DNA"/>
</dbReference>
<sequence>MHVYGCSIPQRAVSDRAPLAVLTSTCQTIEPEADGDNAPVNRRGLSDPMCTRCLTICERRACSVKSCRSQRCDLTPAPDRHPLGTEDQRQDASAGMTAPAGRGMNEARLTFSPRQTGL</sequence>
<protein>
    <submittedName>
        <fullName evidence="2">Uncharacterized protein</fullName>
    </submittedName>
</protein>
<accession>A0A9N7YKG5</accession>
<keyword evidence="3" id="KW-1185">Reference proteome</keyword>
<comment type="caution">
    <text evidence="2">The sequence shown here is derived from an EMBL/GenBank/DDBJ whole genome shotgun (WGS) entry which is preliminary data.</text>
</comment>
<organism evidence="2 3">
    <name type="scientific">Pleuronectes platessa</name>
    <name type="common">European plaice</name>
    <dbReference type="NCBI Taxonomy" id="8262"/>
    <lineage>
        <taxon>Eukaryota</taxon>
        <taxon>Metazoa</taxon>
        <taxon>Chordata</taxon>
        <taxon>Craniata</taxon>
        <taxon>Vertebrata</taxon>
        <taxon>Euteleostomi</taxon>
        <taxon>Actinopterygii</taxon>
        <taxon>Neopterygii</taxon>
        <taxon>Teleostei</taxon>
        <taxon>Neoteleostei</taxon>
        <taxon>Acanthomorphata</taxon>
        <taxon>Carangaria</taxon>
        <taxon>Pleuronectiformes</taxon>
        <taxon>Pleuronectoidei</taxon>
        <taxon>Pleuronectidae</taxon>
        <taxon>Pleuronectes</taxon>
    </lineage>
</organism>
<name>A0A9N7YKG5_PLEPL</name>
<evidence type="ECO:0000313" key="2">
    <source>
        <dbReference type="EMBL" id="CAB1430277.1"/>
    </source>
</evidence>
<feature type="region of interest" description="Disordered" evidence="1">
    <location>
        <begin position="74"/>
        <end position="118"/>
    </location>
</feature>